<dbReference type="Proteomes" id="UP000199647">
    <property type="component" value="Unassembled WGS sequence"/>
</dbReference>
<dbReference type="Gene3D" id="3.40.50.300">
    <property type="entry name" value="P-loop containing nucleotide triphosphate hydrolases"/>
    <property type="match status" value="1"/>
</dbReference>
<dbReference type="AlphaFoldDB" id="A0A1H9CP08"/>
<dbReference type="STRING" id="1855383.SAMN05216548_102210"/>
<keyword evidence="2" id="KW-1185">Reference proteome</keyword>
<evidence type="ECO:0000313" key="1">
    <source>
        <dbReference type="EMBL" id="SEQ02962.1"/>
    </source>
</evidence>
<dbReference type="InterPro" id="IPR027417">
    <property type="entry name" value="P-loop_NTPase"/>
</dbReference>
<accession>A0A1H9CP08</accession>
<dbReference type="OrthoDB" id="7210452at2"/>
<evidence type="ECO:0008006" key="3">
    <source>
        <dbReference type="Google" id="ProtNLM"/>
    </source>
</evidence>
<organism evidence="1 2">
    <name type="scientific">Faunimonas pinastri</name>
    <dbReference type="NCBI Taxonomy" id="1855383"/>
    <lineage>
        <taxon>Bacteria</taxon>
        <taxon>Pseudomonadati</taxon>
        <taxon>Pseudomonadota</taxon>
        <taxon>Alphaproteobacteria</taxon>
        <taxon>Hyphomicrobiales</taxon>
        <taxon>Afifellaceae</taxon>
        <taxon>Faunimonas</taxon>
    </lineage>
</organism>
<proteinExistence type="predicted"/>
<reference evidence="1 2" key="1">
    <citation type="submission" date="2016-10" db="EMBL/GenBank/DDBJ databases">
        <authorList>
            <person name="de Groot N.N."/>
        </authorList>
    </citation>
    <scope>NUCLEOTIDE SEQUENCE [LARGE SCALE GENOMIC DNA]</scope>
    <source>
        <strain evidence="1 2">A52C2</strain>
    </source>
</reference>
<gene>
    <name evidence="1" type="ORF">SAMN05216548_102210</name>
</gene>
<sequence length="366" mass="41137">MSELQNTSPRRSALLVAGVHRSGTSAITGVSELLGATIPNDLMMGTEHNEKGYFESWSVVAFHDALLWAQGSAWEDLAPLRPMDGEQVSRAGAELSGILEREYGGASLVAIKEPRMCRFLPVTREALRISGRNVHVVIPLRHPMEVVGSLKSRDGLTDAHAILLWLQHILPAERHTRDLPRCTFRYDDLLRDWRPVIARISGETGLEWPKSPESAAAEIDGFLNADLRHFAHGDDEFPDDLGALGRLAAEVWRAMLTLVDAPLQPGALAALDAAGQKLAFATDLFGPFARQARERDNWRRERIESEERRAREAEDRSRERGAEINRLGSELRDREATVKRLRKRTLKSRLGAPMREYRRLIKRLRG</sequence>
<dbReference type="RefSeq" id="WP_092495377.1">
    <property type="nucleotide sequence ID" value="NZ_FOFG01000002.1"/>
</dbReference>
<dbReference type="PIRSF" id="PIRSF029407">
    <property type="entry name" value="UCP029407"/>
    <property type="match status" value="1"/>
</dbReference>
<dbReference type="EMBL" id="FOFG01000002">
    <property type="protein sequence ID" value="SEQ02962.1"/>
    <property type="molecule type" value="Genomic_DNA"/>
</dbReference>
<protein>
    <recommendedName>
        <fullName evidence="3">Sulfotransferase family protein</fullName>
    </recommendedName>
</protein>
<dbReference type="SUPFAM" id="SSF52540">
    <property type="entry name" value="P-loop containing nucleoside triphosphate hydrolases"/>
    <property type="match status" value="1"/>
</dbReference>
<dbReference type="InterPro" id="IPR014556">
    <property type="entry name" value="UCP029407"/>
</dbReference>
<evidence type="ECO:0000313" key="2">
    <source>
        <dbReference type="Proteomes" id="UP000199647"/>
    </source>
</evidence>
<name>A0A1H9CP08_9HYPH</name>